<feature type="domain" description="NADH:flavin oxidoreductase/NADH oxidase N-terminal" evidence="2">
    <location>
        <begin position="54"/>
        <end position="417"/>
    </location>
</feature>
<dbReference type="SUPFAM" id="SSF51395">
    <property type="entry name" value="FMN-linked oxidoreductases"/>
    <property type="match status" value="1"/>
</dbReference>
<organism evidence="4">
    <name type="scientific">Grosmannia clavigera (strain kw1407 / UAMH 11150)</name>
    <name type="common">Blue stain fungus</name>
    <name type="synonym">Graphiocladiella clavigera</name>
    <dbReference type="NCBI Taxonomy" id="655863"/>
    <lineage>
        <taxon>Eukaryota</taxon>
        <taxon>Fungi</taxon>
        <taxon>Dikarya</taxon>
        <taxon>Ascomycota</taxon>
        <taxon>Pezizomycotina</taxon>
        <taxon>Sordariomycetes</taxon>
        <taxon>Sordariomycetidae</taxon>
        <taxon>Ophiostomatales</taxon>
        <taxon>Ophiostomataceae</taxon>
        <taxon>Leptographium</taxon>
    </lineage>
</organism>
<dbReference type="Pfam" id="PF00724">
    <property type="entry name" value="Oxidored_FMN"/>
    <property type="match status" value="1"/>
</dbReference>
<dbReference type="PANTHER" id="PTHR43303:SF2">
    <property type="entry name" value="INDOLEAMINE 2,3-DIOXYGENASE PYRROLE 2,3-DIOXYGENASE (AFU_ORTHOLOGUE AFUA_5G01450"/>
    <property type="match status" value="1"/>
</dbReference>
<dbReference type="RefSeq" id="XP_014173347.1">
    <property type="nucleotide sequence ID" value="XM_014317872.1"/>
</dbReference>
<feature type="region of interest" description="Disordered" evidence="1">
    <location>
        <begin position="27"/>
        <end position="50"/>
    </location>
</feature>
<dbReference type="GO" id="GO:0003959">
    <property type="term" value="F:NADPH dehydrogenase activity"/>
    <property type="evidence" value="ECO:0007669"/>
    <property type="project" value="InterPro"/>
</dbReference>
<proteinExistence type="predicted"/>
<dbReference type="InterPro" id="IPR001155">
    <property type="entry name" value="OxRdtase_FMN_N"/>
</dbReference>
<dbReference type="InParanoid" id="F0XDC3"/>
<dbReference type="InterPro" id="IPR013785">
    <property type="entry name" value="Aldolase_TIM"/>
</dbReference>
<dbReference type="GO" id="GO:0050661">
    <property type="term" value="F:NADP binding"/>
    <property type="evidence" value="ECO:0007669"/>
    <property type="project" value="InterPro"/>
</dbReference>
<keyword evidence="4" id="KW-1185">Reference proteome</keyword>
<reference evidence="3 4" key="1">
    <citation type="journal article" date="2011" name="Proc. Natl. Acad. Sci. U.S.A.">
        <title>Genome and transcriptome analyses of the mountain pine beetle-fungal symbiont Grosmannia clavigera, a lodgepole pine pathogen.</title>
        <authorList>
            <person name="DiGuistini S."/>
            <person name="Wang Y."/>
            <person name="Liao N.Y."/>
            <person name="Taylor G."/>
            <person name="Tanguay P."/>
            <person name="Feau N."/>
            <person name="Henrissat B."/>
            <person name="Chan S.K."/>
            <person name="Hesse-Orce U."/>
            <person name="Alamouti S.M."/>
            <person name="Tsui C.K.M."/>
            <person name="Docking R.T."/>
            <person name="Levasseur A."/>
            <person name="Haridas S."/>
            <person name="Robertson G."/>
            <person name="Birol I."/>
            <person name="Holt R.A."/>
            <person name="Marra M.A."/>
            <person name="Hamelin R.C."/>
            <person name="Hirst M."/>
            <person name="Jones S.J.M."/>
            <person name="Bohlmann J."/>
            <person name="Breuil C."/>
        </authorList>
    </citation>
    <scope>NUCLEOTIDE SEQUENCE [LARGE SCALE GENOMIC DNA]</scope>
    <source>
        <strain evidence="4">kw1407 / UAMH 11150</strain>
    </source>
</reference>
<accession>F0XDC3</accession>
<feature type="compositionally biased region" description="Low complexity" evidence="1">
    <location>
        <begin position="27"/>
        <end position="41"/>
    </location>
</feature>
<sequence>MSSSISFPTGVTKRGFNTYSLPAPGAPYYTPAQTPPTGTAETAEDGETKPVPTLFTPLTIRGVTLANRITVSPMCMYSADDGHATDFHLVHLGQFALRGAGLTFVEATSVQPNGRISPEDMGLWADSQVAPLRRIVDFVHAQGQKIGVQLAHAGRKASMMAPFAAKHRTVAQTAGGGWPDNLVGPSALAYDVSTPTPAALSLAAIRDMVEAFAAAARRAMEAGFDVVEIHGAHGYLLNQFLSPQSNKRTDEYGGSFENRTRLLFAVIAAVRAVVPSTTPVFVRVSATEWLEKVTNEPSWTVEDTIRLAQLLPAAGVDLMDVSSGGNSPHQKIDVHPHFQTDIAAHIRKELDADAGANTGSKKLLLGTVGLITTPELARDAVQKGGVPGGRVVEADLALVGRQFLRQPDFVLWAAHQLDVDVKWPLQYSRAHWKQQPL</sequence>
<dbReference type="Gene3D" id="3.20.20.70">
    <property type="entry name" value="Aldolase class I"/>
    <property type="match status" value="1"/>
</dbReference>
<dbReference type="HOGENOM" id="CLU_012153_2_1_1"/>
<name>F0XDC3_GROCL</name>
<evidence type="ECO:0000313" key="3">
    <source>
        <dbReference type="EMBL" id="EFX03865.1"/>
    </source>
</evidence>
<evidence type="ECO:0000259" key="2">
    <source>
        <dbReference type="Pfam" id="PF00724"/>
    </source>
</evidence>
<dbReference type="GeneID" id="25981528"/>
<evidence type="ECO:0000256" key="1">
    <source>
        <dbReference type="SAM" id="MobiDB-lite"/>
    </source>
</evidence>
<dbReference type="EMBL" id="GL629765">
    <property type="protein sequence ID" value="EFX03865.1"/>
    <property type="molecule type" value="Genomic_DNA"/>
</dbReference>
<dbReference type="CDD" id="cd02932">
    <property type="entry name" value="OYE_YqiM_FMN"/>
    <property type="match status" value="1"/>
</dbReference>
<dbReference type="OrthoDB" id="72788at2759"/>
<dbReference type="AlphaFoldDB" id="F0XDC3"/>
<dbReference type="InterPro" id="IPR044152">
    <property type="entry name" value="YqjM-like"/>
</dbReference>
<gene>
    <name evidence="3" type="ORF">CMQ_793</name>
</gene>
<dbReference type="GO" id="GO:0010181">
    <property type="term" value="F:FMN binding"/>
    <property type="evidence" value="ECO:0007669"/>
    <property type="project" value="InterPro"/>
</dbReference>
<dbReference type="PANTHER" id="PTHR43303">
    <property type="entry name" value="NADPH DEHYDROGENASE C23G7.10C-RELATED"/>
    <property type="match status" value="1"/>
</dbReference>
<dbReference type="eggNOG" id="KOG0134">
    <property type="taxonomic scope" value="Eukaryota"/>
</dbReference>
<dbReference type="STRING" id="655863.F0XDC3"/>
<protein>
    <submittedName>
        <fullName evidence="3">NADH:flavin oxidoreductase/NADH oxidase</fullName>
    </submittedName>
</protein>
<evidence type="ECO:0000313" key="4">
    <source>
        <dbReference type="Proteomes" id="UP000007796"/>
    </source>
</evidence>
<dbReference type="Proteomes" id="UP000007796">
    <property type="component" value="Unassembled WGS sequence"/>
</dbReference>